<organism evidence="2 3">
    <name type="scientific">Miscanthus lutarioriparius</name>
    <dbReference type="NCBI Taxonomy" id="422564"/>
    <lineage>
        <taxon>Eukaryota</taxon>
        <taxon>Viridiplantae</taxon>
        <taxon>Streptophyta</taxon>
        <taxon>Embryophyta</taxon>
        <taxon>Tracheophyta</taxon>
        <taxon>Spermatophyta</taxon>
        <taxon>Magnoliopsida</taxon>
        <taxon>Liliopsida</taxon>
        <taxon>Poales</taxon>
        <taxon>Poaceae</taxon>
        <taxon>PACMAD clade</taxon>
        <taxon>Panicoideae</taxon>
        <taxon>Andropogonodae</taxon>
        <taxon>Andropogoneae</taxon>
        <taxon>Saccharinae</taxon>
        <taxon>Miscanthus</taxon>
    </lineage>
</organism>
<protein>
    <submittedName>
        <fullName evidence="2">Uncharacterized protein</fullName>
    </submittedName>
</protein>
<feature type="region of interest" description="Disordered" evidence="1">
    <location>
        <begin position="31"/>
        <end position="51"/>
    </location>
</feature>
<proteinExistence type="predicted"/>
<dbReference type="EMBL" id="CAJGYO010000018">
    <property type="protein sequence ID" value="CAD6336777.1"/>
    <property type="molecule type" value="Genomic_DNA"/>
</dbReference>
<reference evidence="2" key="1">
    <citation type="submission" date="2020-10" db="EMBL/GenBank/DDBJ databases">
        <authorList>
            <person name="Han B."/>
            <person name="Lu T."/>
            <person name="Zhao Q."/>
            <person name="Huang X."/>
            <person name="Zhao Y."/>
        </authorList>
    </citation>
    <scope>NUCLEOTIDE SEQUENCE</scope>
</reference>
<name>A0A811S336_9POAL</name>
<accession>A0A811S336</accession>
<keyword evidence="3" id="KW-1185">Reference proteome</keyword>
<evidence type="ECO:0000313" key="2">
    <source>
        <dbReference type="EMBL" id="CAD6336777.1"/>
    </source>
</evidence>
<evidence type="ECO:0000256" key="1">
    <source>
        <dbReference type="SAM" id="MobiDB-lite"/>
    </source>
</evidence>
<sequence length="191" mass="21012">MPAAAWGAPPAGTSLVRALLHCLDAHHRGLKHRRKKHEIPFPDQDGGDGNPPQAYARARTCPLTSTLRRRRRSPTLSPDYIIGQLRSAGAASTVRALVGQLTPPLYRSVPEQQASHTMTGICCLCCYAIHRDREGEQEVDSRENRVRLLAACAARQCRKMEMPSFNDVFGSNVDSAEVDFDVSYFGISPQG</sequence>
<dbReference type="Proteomes" id="UP000604825">
    <property type="component" value="Unassembled WGS sequence"/>
</dbReference>
<evidence type="ECO:0000313" key="3">
    <source>
        <dbReference type="Proteomes" id="UP000604825"/>
    </source>
</evidence>
<gene>
    <name evidence="2" type="ORF">NCGR_LOCUS60875</name>
</gene>
<comment type="caution">
    <text evidence="2">The sequence shown here is derived from an EMBL/GenBank/DDBJ whole genome shotgun (WGS) entry which is preliminary data.</text>
</comment>
<dbReference type="AlphaFoldDB" id="A0A811S336"/>